<accession>A0A840S2F5</accession>
<keyword evidence="4" id="KW-1185">Reference proteome</keyword>
<dbReference type="SUPFAM" id="SSF49299">
    <property type="entry name" value="PKD domain"/>
    <property type="match status" value="1"/>
</dbReference>
<gene>
    <name evidence="3" type="ORF">HNQ51_001216</name>
</gene>
<dbReference type="Pfam" id="PF00801">
    <property type="entry name" value="PKD"/>
    <property type="match status" value="1"/>
</dbReference>
<proteinExistence type="predicted"/>
<evidence type="ECO:0000313" key="4">
    <source>
        <dbReference type="Proteomes" id="UP000554837"/>
    </source>
</evidence>
<dbReference type="AlphaFoldDB" id="A0A840S2F5"/>
<dbReference type="InterPro" id="IPR013783">
    <property type="entry name" value="Ig-like_fold"/>
</dbReference>
<dbReference type="CDD" id="cd00146">
    <property type="entry name" value="PKD"/>
    <property type="match status" value="1"/>
</dbReference>
<dbReference type="PROSITE" id="PS51257">
    <property type="entry name" value="PROKAR_LIPOPROTEIN"/>
    <property type="match status" value="1"/>
</dbReference>
<dbReference type="RefSeq" id="WP_138857062.1">
    <property type="nucleotide sequence ID" value="NZ_CP040709.1"/>
</dbReference>
<dbReference type="EMBL" id="JACHHO010000001">
    <property type="protein sequence ID" value="MBB5203923.1"/>
    <property type="molecule type" value="Genomic_DNA"/>
</dbReference>
<dbReference type="InterPro" id="IPR019501">
    <property type="entry name" value="Peptidase_M30_hyicolysin"/>
</dbReference>
<dbReference type="Proteomes" id="UP000554837">
    <property type="component" value="Unassembled WGS sequence"/>
</dbReference>
<comment type="caution">
    <text evidence="3">The sequence shown here is derived from an EMBL/GenBank/DDBJ whole genome shotgun (WGS) entry which is preliminary data.</text>
</comment>
<feature type="compositionally biased region" description="Basic and acidic residues" evidence="1">
    <location>
        <begin position="223"/>
        <end position="232"/>
    </location>
</feature>
<dbReference type="PROSITE" id="PS50093">
    <property type="entry name" value="PKD"/>
    <property type="match status" value="1"/>
</dbReference>
<dbReference type="InterPro" id="IPR000601">
    <property type="entry name" value="PKD_dom"/>
</dbReference>
<dbReference type="InterPro" id="IPR035986">
    <property type="entry name" value="PKD_dom_sf"/>
</dbReference>
<evidence type="ECO:0000313" key="3">
    <source>
        <dbReference type="EMBL" id="MBB5203923.1"/>
    </source>
</evidence>
<dbReference type="InterPro" id="IPR022409">
    <property type="entry name" value="PKD/Chitinase_dom"/>
</dbReference>
<protein>
    <submittedName>
        <fullName evidence="3">PKD repeat protein</fullName>
    </submittedName>
</protein>
<dbReference type="Pfam" id="PF10460">
    <property type="entry name" value="Peptidase_M30"/>
    <property type="match status" value="1"/>
</dbReference>
<sequence length="651" mass="69810">MSAESRFRTLCIATGIGLLVSGCGGGGGSAPAPAPAPAPNPAPSGPVQALVTVSSERAWANEFVRFDVGDQWLKFSLEWDFGDGSAKPFGPTVEHQFSSPGRYTVTVRGKDGQGAELIGTTVLQVEAPGVLPARIDNRLLPDCAGLHCGLNADGSYSGKGIGIWRYRNGSPVMQSIDLELAGLRAGQSLTLVFSNGTSSTGTDLPGAGEPGLAASPSMNATHAGDHAHEQDARYRHHSLTLEDNAATLRAWSERVKTPFQPTTEARRKVQAAELGSTRVWIEGGSFFDPETPYTAQLLARCPAPFGRQILYWVDQELIKTSTLSTQKIEPLRASFCGEKGGYARSVALMGDVWGDAAAADNSLIQDLPGQLQDVHVVILGRADPTKTRDWAGYVLGRNNYAQGLNAALVMFLDGEGVAKDIEDYKSTAIHELTHLIQHYQLGIKRNRGYSSWLTESSAVGSEDLLSEFISPGRNRVLEDGVARYLREATNLSLLQWRGGYRSYDMGASLLTFLNRRYGPELLKELAAGCEGAGSAAGSHQCLDSILRRLGGGGLEDEWNRMSASLFGGMPKHAQPLGYGWRRAQFGDFALQGLDTLRLASSRSRETFSKLTQFGGGSHAFVGDTVVASTSRYVRRGVKLPPGTTVTVVAHP</sequence>
<dbReference type="OrthoDB" id="8949730at2"/>
<evidence type="ECO:0000259" key="2">
    <source>
        <dbReference type="PROSITE" id="PS50093"/>
    </source>
</evidence>
<evidence type="ECO:0000256" key="1">
    <source>
        <dbReference type="SAM" id="MobiDB-lite"/>
    </source>
</evidence>
<dbReference type="SMART" id="SM00089">
    <property type="entry name" value="PKD"/>
    <property type="match status" value="1"/>
</dbReference>
<organism evidence="3 4">
    <name type="scientific">Inhella inkyongensis</name>
    <dbReference type="NCBI Taxonomy" id="392593"/>
    <lineage>
        <taxon>Bacteria</taxon>
        <taxon>Pseudomonadati</taxon>
        <taxon>Pseudomonadota</taxon>
        <taxon>Betaproteobacteria</taxon>
        <taxon>Burkholderiales</taxon>
        <taxon>Sphaerotilaceae</taxon>
        <taxon>Inhella</taxon>
    </lineage>
</organism>
<feature type="domain" description="PKD" evidence="2">
    <location>
        <begin position="63"/>
        <end position="128"/>
    </location>
</feature>
<dbReference type="Gene3D" id="2.60.40.10">
    <property type="entry name" value="Immunoglobulins"/>
    <property type="match status" value="1"/>
</dbReference>
<reference evidence="3 4" key="1">
    <citation type="submission" date="2020-08" db="EMBL/GenBank/DDBJ databases">
        <title>Genomic Encyclopedia of Type Strains, Phase IV (KMG-IV): sequencing the most valuable type-strain genomes for metagenomic binning, comparative biology and taxonomic classification.</title>
        <authorList>
            <person name="Goeker M."/>
        </authorList>
    </citation>
    <scope>NUCLEOTIDE SEQUENCE [LARGE SCALE GENOMIC DNA]</scope>
    <source>
        <strain evidence="3 4">DSM 23958</strain>
    </source>
</reference>
<feature type="region of interest" description="Disordered" evidence="1">
    <location>
        <begin position="198"/>
        <end position="232"/>
    </location>
</feature>
<name>A0A840S2F5_9BURK</name>